<evidence type="ECO:0000313" key="1">
    <source>
        <dbReference type="EMBL" id="KAB2935334.1"/>
    </source>
</evidence>
<dbReference type="Proteomes" id="UP000460298">
    <property type="component" value="Unassembled WGS sequence"/>
</dbReference>
<dbReference type="EMBL" id="WBUI01000001">
    <property type="protein sequence ID" value="KAB2935334.1"/>
    <property type="molecule type" value="Genomic_DNA"/>
</dbReference>
<reference evidence="1 2" key="1">
    <citation type="submission" date="2019-10" db="EMBL/GenBank/DDBJ databases">
        <title>Extracellular Electron Transfer in a Candidatus Methanoperedens spp. Enrichment Culture.</title>
        <authorList>
            <person name="Berger S."/>
            <person name="Rangel Shaw D."/>
            <person name="Berben T."/>
            <person name="In 'T Zandt M."/>
            <person name="Frank J."/>
            <person name="Reimann J."/>
            <person name="Jetten M.S.M."/>
            <person name="Welte C.U."/>
        </authorList>
    </citation>
    <scope>NUCLEOTIDE SEQUENCE [LARGE SCALE GENOMIC DNA]</scope>
    <source>
        <strain evidence="1">SB12</strain>
    </source>
</reference>
<dbReference type="InterPro" id="IPR011990">
    <property type="entry name" value="TPR-like_helical_dom_sf"/>
</dbReference>
<dbReference type="AlphaFoldDB" id="A0A833H535"/>
<accession>A0A833H535</accession>
<evidence type="ECO:0000313" key="2">
    <source>
        <dbReference type="Proteomes" id="UP000460298"/>
    </source>
</evidence>
<name>A0A833H535_9LEPT</name>
<evidence type="ECO:0008006" key="3">
    <source>
        <dbReference type="Google" id="ProtNLM"/>
    </source>
</evidence>
<organism evidence="1 2">
    <name type="scientific">Leptonema illini</name>
    <dbReference type="NCBI Taxonomy" id="183"/>
    <lineage>
        <taxon>Bacteria</taxon>
        <taxon>Pseudomonadati</taxon>
        <taxon>Spirochaetota</taxon>
        <taxon>Spirochaetia</taxon>
        <taxon>Leptospirales</taxon>
        <taxon>Leptospiraceae</taxon>
        <taxon>Leptonema</taxon>
    </lineage>
</organism>
<comment type="caution">
    <text evidence="1">The sequence shown here is derived from an EMBL/GenBank/DDBJ whole genome shotgun (WGS) entry which is preliminary data.</text>
</comment>
<gene>
    <name evidence="1" type="ORF">F9K24_00995</name>
</gene>
<sequence length="234" mass="27727">MKIGPVLMIPLISALFVSLLELHAEDPCGKLPVIEELRVMSFTRTHNIPAFSKMMNTLHGPERESWERAQAFYNESKFQEALAEGEGLLQRQPENIYAIELLARIHYRMNQDYRKRIDLAKPLYEELTQRLQSVEIGDDIDPKTVIYYDMVDVYWKLGTLYLDQEMYDRAIVNIYRAVYVFKATNTQNPRAWFQMNLYLVEAFYKTNDKERNNYQYCIFKQSFPSSTEADRYKL</sequence>
<proteinExistence type="predicted"/>
<dbReference type="Gene3D" id="1.25.40.10">
    <property type="entry name" value="Tetratricopeptide repeat domain"/>
    <property type="match status" value="1"/>
</dbReference>
<protein>
    <recommendedName>
        <fullName evidence="3">Tetratricopeptide repeat protein</fullName>
    </recommendedName>
</protein>
<dbReference type="SUPFAM" id="SSF48452">
    <property type="entry name" value="TPR-like"/>
    <property type="match status" value="1"/>
</dbReference>